<dbReference type="PANTHER" id="PTHR46797">
    <property type="entry name" value="HTH-TYPE TRANSCRIPTIONAL REGULATOR"/>
    <property type="match status" value="1"/>
</dbReference>
<reference evidence="5 6" key="1">
    <citation type="journal article" date="2020" name="mSystems">
        <title>Defining Genomic and Predicted Metabolic Features of the Acetobacterium Genus.</title>
        <authorList>
            <person name="Ross D.E."/>
            <person name="Marshall C.W."/>
            <person name="Gulliver D."/>
            <person name="May H.D."/>
            <person name="Norman R.S."/>
        </authorList>
    </citation>
    <scope>NUCLEOTIDE SEQUENCE [LARGE SCALE GENOMIC DNA]</scope>
    <source>
        <strain evidence="5 6">DSM 4132</strain>
    </source>
</reference>
<evidence type="ECO:0000313" key="6">
    <source>
        <dbReference type="Proteomes" id="UP000622405"/>
    </source>
</evidence>
<keyword evidence="6" id="KW-1185">Reference proteome</keyword>
<dbReference type="Gene3D" id="1.10.260.40">
    <property type="entry name" value="lambda repressor-like DNA-binding domains"/>
    <property type="match status" value="1"/>
</dbReference>
<evidence type="ECO:0000313" key="5">
    <source>
        <dbReference type="EMBL" id="MBC3898719.1"/>
    </source>
</evidence>
<keyword evidence="2" id="KW-0238">DNA-binding</keyword>
<protein>
    <submittedName>
        <fullName evidence="5">Helix-turn-helix domain-containing protein</fullName>
    </submittedName>
</protein>
<dbReference type="SUPFAM" id="SSF47413">
    <property type="entry name" value="lambda repressor-like DNA-binding domains"/>
    <property type="match status" value="1"/>
</dbReference>
<dbReference type="InterPro" id="IPR050807">
    <property type="entry name" value="TransReg_Diox_bact_type"/>
</dbReference>
<dbReference type="PANTHER" id="PTHR46797:SF23">
    <property type="entry name" value="HTH-TYPE TRANSCRIPTIONAL REGULATOR SUTR"/>
    <property type="match status" value="1"/>
</dbReference>
<keyword evidence="1" id="KW-0805">Transcription regulation</keyword>
<sequence>MEDIIKILGKRIRSYRIQLGYSQERLAEKSSCHPTYIGQIERGEKNPTIESIEKIAKALGISLSQLFEKIDTENQSDKAIPAQSYELILSKSRSEQESIYRILLELDRYKKE</sequence>
<dbReference type="InterPro" id="IPR010982">
    <property type="entry name" value="Lambda_DNA-bd_dom_sf"/>
</dbReference>
<dbReference type="RefSeq" id="WP_186893325.1">
    <property type="nucleotide sequence ID" value="NZ_WJBE01000002.1"/>
</dbReference>
<organism evidence="5 6">
    <name type="scientific">Acetobacterium malicum</name>
    <dbReference type="NCBI Taxonomy" id="52692"/>
    <lineage>
        <taxon>Bacteria</taxon>
        <taxon>Bacillati</taxon>
        <taxon>Bacillota</taxon>
        <taxon>Clostridia</taxon>
        <taxon>Eubacteriales</taxon>
        <taxon>Eubacteriaceae</taxon>
        <taxon>Acetobacterium</taxon>
    </lineage>
</organism>
<dbReference type="SMART" id="SM00530">
    <property type="entry name" value="HTH_XRE"/>
    <property type="match status" value="1"/>
</dbReference>
<dbReference type="Proteomes" id="UP000622405">
    <property type="component" value="Unassembled WGS sequence"/>
</dbReference>
<gene>
    <name evidence="5" type="ORF">GH811_03710</name>
</gene>
<dbReference type="InterPro" id="IPR001387">
    <property type="entry name" value="Cro/C1-type_HTH"/>
</dbReference>
<comment type="caution">
    <text evidence="5">The sequence shown here is derived from an EMBL/GenBank/DDBJ whole genome shotgun (WGS) entry which is preliminary data.</text>
</comment>
<feature type="domain" description="HTH cro/C1-type" evidence="4">
    <location>
        <begin position="12"/>
        <end position="66"/>
    </location>
</feature>
<dbReference type="EMBL" id="WJBE01000002">
    <property type="protein sequence ID" value="MBC3898719.1"/>
    <property type="molecule type" value="Genomic_DNA"/>
</dbReference>
<dbReference type="PROSITE" id="PS50943">
    <property type="entry name" value="HTH_CROC1"/>
    <property type="match status" value="1"/>
</dbReference>
<accession>A0ABR6YU58</accession>
<dbReference type="CDD" id="cd00093">
    <property type="entry name" value="HTH_XRE"/>
    <property type="match status" value="1"/>
</dbReference>
<dbReference type="Pfam" id="PF01381">
    <property type="entry name" value="HTH_3"/>
    <property type="match status" value="1"/>
</dbReference>
<evidence type="ECO:0000256" key="3">
    <source>
        <dbReference type="ARBA" id="ARBA00023163"/>
    </source>
</evidence>
<evidence type="ECO:0000256" key="2">
    <source>
        <dbReference type="ARBA" id="ARBA00023125"/>
    </source>
</evidence>
<name>A0ABR6YU58_9FIRM</name>
<evidence type="ECO:0000256" key="1">
    <source>
        <dbReference type="ARBA" id="ARBA00023015"/>
    </source>
</evidence>
<keyword evidence="3" id="KW-0804">Transcription</keyword>
<evidence type="ECO:0000259" key="4">
    <source>
        <dbReference type="PROSITE" id="PS50943"/>
    </source>
</evidence>
<proteinExistence type="predicted"/>